<gene>
    <name evidence="2" type="ORF">EVOR1521_LOCUS24025</name>
</gene>
<evidence type="ECO:0000313" key="3">
    <source>
        <dbReference type="Proteomes" id="UP001178507"/>
    </source>
</evidence>
<keyword evidence="1" id="KW-0812">Transmembrane</keyword>
<keyword evidence="1" id="KW-1133">Transmembrane helix</keyword>
<keyword evidence="1" id="KW-0472">Membrane</keyword>
<organism evidence="2 3">
    <name type="scientific">Effrenium voratum</name>
    <dbReference type="NCBI Taxonomy" id="2562239"/>
    <lineage>
        <taxon>Eukaryota</taxon>
        <taxon>Sar</taxon>
        <taxon>Alveolata</taxon>
        <taxon>Dinophyceae</taxon>
        <taxon>Suessiales</taxon>
        <taxon>Symbiodiniaceae</taxon>
        <taxon>Effrenium</taxon>
    </lineage>
</organism>
<proteinExistence type="predicted"/>
<keyword evidence="3" id="KW-1185">Reference proteome</keyword>
<feature type="transmembrane region" description="Helical" evidence="1">
    <location>
        <begin position="39"/>
        <end position="60"/>
    </location>
</feature>
<dbReference type="EMBL" id="CAUJNA010003382">
    <property type="protein sequence ID" value="CAJ1400731.1"/>
    <property type="molecule type" value="Genomic_DNA"/>
</dbReference>
<accession>A0AA36NEV9</accession>
<sequence>MLVRRIPWPRGRCSGRRFAALPEAVPEESEAGGLAVPGWAKVAGGVIAVGSLLGFHYIMITQREQREAMYRDKIQTLHDEVLDLRSRLREAERARFRGKPATQSAS</sequence>
<evidence type="ECO:0000256" key="1">
    <source>
        <dbReference type="SAM" id="Phobius"/>
    </source>
</evidence>
<dbReference type="Proteomes" id="UP001178507">
    <property type="component" value="Unassembled WGS sequence"/>
</dbReference>
<name>A0AA36NEV9_9DINO</name>
<evidence type="ECO:0000313" key="2">
    <source>
        <dbReference type="EMBL" id="CAJ1400731.1"/>
    </source>
</evidence>
<comment type="caution">
    <text evidence="2">The sequence shown here is derived from an EMBL/GenBank/DDBJ whole genome shotgun (WGS) entry which is preliminary data.</text>
</comment>
<protein>
    <submittedName>
        <fullName evidence="2">Uncharacterized protein</fullName>
    </submittedName>
</protein>
<reference evidence="2" key="1">
    <citation type="submission" date="2023-08" db="EMBL/GenBank/DDBJ databases">
        <authorList>
            <person name="Chen Y."/>
            <person name="Shah S."/>
            <person name="Dougan E. K."/>
            <person name="Thang M."/>
            <person name="Chan C."/>
        </authorList>
    </citation>
    <scope>NUCLEOTIDE SEQUENCE</scope>
</reference>
<dbReference type="AlphaFoldDB" id="A0AA36NEV9"/>